<comment type="caution">
    <text evidence="1">The sequence shown here is derived from an EMBL/GenBank/DDBJ whole genome shotgun (WGS) entry which is preliminary data.</text>
</comment>
<feature type="non-terminal residue" evidence="1">
    <location>
        <position position="35"/>
    </location>
</feature>
<dbReference type="AlphaFoldDB" id="K1T708"/>
<proteinExistence type="predicted"/>
<organism evidence="1">
    <name type="scientific">human gut metagenome</name>
    <dbReference type="NCBI Taxonomy" id="408170"/>
    <lineage>
        <taxon>unclassified sequences</taxon>
        <taxon>metagenomes</taxon>
        <taxon>organismal metagenomes</taxon>
    </lineage>
</organism>
<accession>K1T708</accession>
<gene>
    <name evidence="1" type="ORF">LEA_11388</name>
</gene>
<dbReference type="EMBL" id="AJWY01007673">
    <property type="protein sequence ID" value="EKC63329.1"/>
    <property type="molecule type" value="Genomic_DNA"/>
</dbReference>
<reference evidence="1" key="1">
    <citation type="journal article" date="2013" name="Environ. Microbiol.">
        <title>Microbiota from the distal guts of lean and obese adolescents exhibit partial functional redundancy besides clear differences in community structure.</title>
        <authorList>
            <person name="Ferrer M."/>
            <person name="Ruiz A."/>
            <person name="Lanza F."/>
            <person name="Haange S.B."/>
            <person name="Oberbach A."/>
            <person name="Till H."/>
            <person name="Bargiela R."/>
            <person name="Campoy C."/>
            <person name="Segura M.T."/>
            <person name="Richter M."/>
            <person name="von Bergen M."/>
            <person name="Seifert J."/>
            <person name="Suarez A."/>
        </authorList>
    </citation>
    <scope>NUCLEOTIDE SEQUENCE</scope>
</reference>
<name>K1T708_9ZZZZ</name>
<sequence>MSGPEAIACCDRIVSGAQTAGRSRRAHLHYGEVID</sequence>
<protein>
    <submittedName>
        <fullName evidence="1">Uncharacterized protein</fullName>
    </submittedName>
</protein>
<evidence type="ECO:0000313" key="1">
    <source>
        <dbReference type="EMBL" id="EKC63329.1"/>
    </source>
</evidence>